<reference evidence="3" key="1">
    <citation type="journal article" date="2019" name="Int. J. Syst. Evol. Microbiol.">
        <title>The Global Catalogue of Microorganisms (GCM) 10K type strain sequencing project: providing services to taxonomists for standard genome sequencing and annotation.</title>
        <authorList>
            <consortium name="The Broad Institute Genomics Platform"/>
            <consortium name="The Broad Institute Genome Sequencing Center for Infectious Disease"/>
            <person name="Wu L."/>
            <person name="Ma J."/>
        </authorList>
    </citation>
    <scope>NUCLEOTIDE SEQUENCE [LARGE SCALE GENOMIC DNA]</scope>
    <source>
        <strain evidence="3">JCM 16704</strain>
    </source>
</reference>
<name>A0ABP7YPG3_9SPHI</name>
<dbReference type="PROSITE" id="PS51257">
    <property type="entry name" value="PROKAR_LIPOPROTEIN"/>
    <property type="match status" value="1"/>
</dbReference>
<sequence length="151" mass="17106">MKLNPVILLFLIIITAFGCNNQNTEVYTNYYRAVNGSDTADLKLSTIGNHFYGQYEIRKNWYTYRTGNIEGKIMGDTLIGDFYYKPFSGGAKKRMPFALLKRDDALHVGNGLISSYMGVPFFVPSVPITYDSAEFVLVKVEKELLDSVFTK</sequence>
<evidence type="ECO:0008006" key="4">
    <source>
        <dbReference type="Google" id="ProtNLM"/>
    </source>
</evidence>
<comment type="caution">
    <text evidence="2">The sequence shown here is derived from an EMBL/GenBank/DDBJ whole genome shotgun (WGS) entry which is preliminary data.</text>
</comment>
<protein>
    <recommendedName>
        <fullName evidence="4">Gliding motility-associated lipoprotein GldH</fullName>
    </recommendedName>
</protein>
<keyword evidence="1" id="KW-0732">Signal</keyword>
<gene>
    <name evidence="2" type="ORF">GCM10022216_17320</name>
</gene>
<dbReference type="RefSeq" id="WP_344674297.1">
    <property type="nucleotide sequence ID" value="NZ_BAAAZI010000006.1"/>
</dbReference>
<feature type="chain" id="PRO_5046691864" description="Gliding motility-associated lipoprotein GldH" evidence="1">
    <location>
        <begin position="19"/>
        <end position="151"/>
    </location>
</feature>
<keyword evidence="3" id="KW-1185">Reference proteome</keyword>
<dbReference type="Proteomes" id="UP001500101">
    <property type="component" value="Unassembled WGS sequence"/>
</dbReference>
<dbReference type="EMBL" id="BAAAZI010000006">
    <property type="protein sequence ID" value="GAA4139288.1"/>
    <property type="molecule type" value="Genomic_DNA"/>
</dbReference>
<feature type="signal peptide" evidence="1">
    <location>
        <begin position="1"/>
        <end position="18"/>
    </location>
</feature>
<organism evidence="2 3">
    <name type="scientific">Sphingobacterium kyonggiense</name>
    <dbReference type="NCBI Taxonomy" id="714075"/>
    <lineage>
        <taxon>Bacteria</taxon>
        <taxon>Pseudomonadati</taxon>
        <taxon>Bacteroidota</taxon>
        <taxon>Sphingobacteriia</taxon>
        <taxon>Sphingobacteriales</taxon>
        <taxon>Sphingobacteriaceae</taxon>
        <taxon>Sphingobacterium</taxon>
    </lineage>
</organism>
<proteinExistence type="predicted"/>
<evidence type="ECO:0000256" key="1">
    <source>
        <dbReference type="SAM" id="SignalP"/>
    </source>
</evidence>
<evidence type="ECO:0000313" key="2">
    <source>
        <dbReference type="EMBL" id="GAA4139288.1"/>
    </source>
</evidence>
<accession>A0ABP7YPG3</accession>
<evidence type="ECO:0000313" key="3">
    <source>
        <dbReference type="Proteomes" id="UP001500101"/>
    </source>
</evidence>